<dbReference type="Gene3D" id="3.40.50.12500">
    <property type="match status" value="1"/>
</dbReference>
<evidence type="ECO:0000256" key="1">
    <source>
        <dbReference type="ARBA" id="ARBA00038414"/>
    </source>
</evidence>
<accession>A0A3G3JVC3</accession>
<proteinExistence type="inferred from homology"/>
<dbReference type="InterPro" id="IPR053714">
    <property type="entry name" value="Iso_Racemase_Enz_sf"/>
</dbReference>
<dbReference type="GO" id="GO:0047661">
    <property type="term" value="F:amino-acid racemase activity"/>
    <property type="evidence" value="ECO:0007669"/>
    <property type="project" value="InterPro"/>
</dbReference>
<reference evidence="2 3" key="1">
    <citation type="submission" date="2018-10" db="EMBL/GenBank/DDBJ databases">
        <title>Genome Sequence of Cohnella sp.</title>
        <authorList>
            <person name="Srinivasan S."/>
            <person name="Kim M.K."/>
        </authorList>
    </citation>
    <scope>NUCLEOTIDE SEQUENCE [LARGE SCALE GENOMIC DNA]</scope>
    <source>
        <strain evidence="2 3">18JY8-7</strain>
    </source>
</reference>
<evidence type="ECO:0000313" key="3">
    <source>
        <dbReference type="Proteomes" id="UP000269097"/>
    </source>
</evidence>
<keyword evidence="3" id="KW-1185">Reference proteome</keyword>
<dbReference type="Proteomes" id="UP000269097">
    <property type="component" value="Chromosome"/>
</dbReference>
<organism evidence="2 3">
    <name type="scientific">Cohnella candidum</name>
    <dbReference type="NCBI Taxonomy" id="2674991"/>
    <lineage>
        <taxon>Bacteria</taxon>
        <taxon>Bacillati</taxon>
        <taxon>Bacillota</taxon>
        <taxon>Bacilli</taxon>
        <taxon>Bacillales</taxon>
        <taxon>Paenibacillaceae</taxon>
        <taxon>Cohnella</taxon>
    </lineage>
</organism>
<dbReference type="InterPro" id="IPR015942">
    <property type="entry name" value="Asp/Glu/hydantoin_racemase"/>
</dbReference>
<name>A0A3G3JVC3_9BACL</name>
<dbReference type="KEGG" id="coh:EAV92_06165"/>
<dbReference type="EMBL" id="CP033433">
    <property type="protein sequence ID" value="AYQ72190.1"/>
    <property type="molecule type" value="Genomic_DNA"/>
</dbReference>
<sequence>MKKPKLAIIHTTSVTVDSLKTLAAEVMPEWDIINFVDDSILPQLAANGGRIEEVQERWSAYARFAEQQGAACVVSACSSVGEAAEAARLEVGVPVKRIDEAMAEEAVTLGGTIGVAATLASTLGPTIRLIERKAQAAGKTIDIKQGLASEAYRLLMSGDREGHDRVLADMLLKLVEEADIVVLAQASMARVVSSLPEELRAKFLTSPRLGLTRIAREMAAPAG</sequence>
<dbReference type="AlphaFoldDB" id="A0A3G3JVC3"/>
<dbReference type="Pfam" id="PF01177">
    <property type="entry name" value="Asp_Glu_race"/>
    <property type="match status" value="1"/>
</dbReference>
<evidence type="ECO:0000313" key="2">
    <source>
        <dbReference type="EMBL" id="AYQ72190.1"/>
    </source>
</evidence>
<dbReference type="RefSeq" id="WP_123040250.1">
    <property type="nucleotide sequence ID" value="NZ_CP033433.1"/>
</dbReference>
<comment type="similarity">
    <text evidence="1">Belongs to the HyuE racemase family.</text>
</comment>
<protein>
    <submittedName>
        <fullName evidence="2">Asp/Glu racemase</fullName>
    </submittedName>
</protein>
<gene>
    <name evidence="2" type="ORF">EAV92_06165</name>
</gene>